<sequence>GRPSNEFVDKHFEKVGPQNQSTRRYKVRCKYCPPGSSLIEHRDNRCVTHTSKVQACPNAPKEVRMDALAILARLTGQEVPSSVNEAASGSALEPLTVQDGNPVKKVRLASGAGVAVVKTRSIDGYMDRAMSEAETKMSNVLFLRYLIHTNSAFSSADNPYFRLFTHSLRASYSPAS</sequence>
<proteinExistence type="predicted"/>
<dbReference type="EMBL" id="MU277265">
    <property type="protein sequence ID" value="KAI0056369.1"/>
    <property type="molecule type" value="Genomic_DNA"/>
</dbReference>
<accession>A0ACB8SJ04</accession>
<feature type="non-terminal residue" evidence="1">
    <location>
        <position position="176"/>
    </location>
</feature>
<keyword evidence="2" id="KW-1185">Reference proteome</keyword>
<feature type="non-terminal residue" evidence="1">
    <location>
        <position position="1"/>
    </location>
</feature>
<reference evidence="1" key="1">
    <citation type="submission" date="2021-03" db="EMBL/GenBank/DDBJ databases">
        <authorList>
            <consortium name="DOE Joint Genome Institute"/>
            <person name="Ahrendt S."/>
            <person name="Looney B.P."/>
            <person name="Miyauchi S."/>
            <person name="Morin E."/>
            <person name="Drula E."/>
            <person name="Courty P.E."/>
            <person name="Chicoki N."/>
            <person name="Fauchery L."/>
            <person name="Kohler A."/>
            <person name="Kuo A."/>
            <person name="Labutti K."/>
            <person name="Pangilinan J."/>
            <person name="Lipzen A."/>
            <person name="Riley R."/>
            <person name="Andreopoulos W."/>
            <person name="He G."/>
            <person name="Johnson J."/>
            <person name="Barry K.W."/>
            <person name="Grigoriev I.V."/>
            <person name="Nagy L."/>
            <person name="Hibbett D."/>
            <person name="Henrissat B."/>
            <person name="Matheny P.B."/>
            <person name="Labbe J."/>
            <person name="Martin F."/>
        </authorList>
    </citation>
    <scope>NUCLEOTIDE SEQUENCE</scope>
    <source>
        <strain evidence="1">HHB10654</strain>
    </source>
</reference>
<protein>
    <submittedName>
        <fullName evidence="1">Uncharacterized protein</fullName>
    </submittedName>
</protein>
<gene>
    <name evidence="1" type="ORF">BV25DRAFT_1766862</name>
</gene>
<comment type="caution">
    <text evidence="1">The sequence shown here is derived from an EMBL/GenBank/DDBJ whole genome shotgun (WGS) entry which is preliminary data.</text>
</comment>
<reference evidence="1" key="2">
    <citation type="journal article" date="2022" name="New Phytol.">
        <title>Evolutionary transition to the ectomycorrhizal habit in the genomes of a hyperdiverse lineage of mushroom-forming fungi.</title>
        <authorList>
            <person name="Looney B."/>
            <person name="Miyauchi S."/>
            <person name="Morin E."/>
            <person name="Drula E."/>
            <person name="Courty P.E."/>
            <person name="Kohler A."/>
            <person name="Kuo A."/>
            <person name="LaButti K."/>
            <person name="Pangilinan J."/>
            <person name="Lipzen A."/>
            <person name="Riley R."/>
            <person name="Andreopoulos W."/>
            <person name="He G."/>
            <person name="Johnson J."/>
            <person name="Nolan M."/>
            <person name="Tritt A."/>
            <person name="Barry K.W."/>
            <person name="Grigoriev I.V."/>
            <person name="Nagy L.G."/>
            <person name="Hibbett D."/>
            <person name="Henrissat B."/>
            <person name="Matheny P.B."/>
            <person name="Labbe J."/>
            <person name="Martin F.M."/>
        </authorList>
    </citation>
    <scope>NUCLEOTIDE SEQUENCE</scope>
    <source>
        <strain evidence="1">HHB10654</strain>
    </source>
</reference>
<evidence type="ECO:0000313" key="2">
    <source>
        <dbReference type="Proteomes" id="UP000814140"/>
    </source>
</evidence>
<evidence type="ECO:0000313" key="1">
    <source>
        <dbReference type="EMBL" id="KAI0056369.1"/>
    </source>
</evidence>
<dbReference type="Proteomes" id="UP000814140">
    <property type="component" value="Unassembled WGS sequence"/>
</dbReference>
<name>A0ACB8SJ04_9AGAM</name>
<organism evidence="1 2">
    <name type="scientific">Artomyces pyxidatus</name>
    <dbReference type="NCBI Taxonomy" id="48021"/>
    <lineage>
        <taxon>Eukaryota</taxon>
        <taxon>Fungi</taxon>
        <taxon>Dikarya</taxon>
        <taxon>Basidiomycota</taxon>
        <taxon>Agaricomycotina</taxon>
        <taxon>Agaricomycetes</taxon>
        <taxon>Russulales</taxon>
        <taxon>Auriscalpiaceae</taxon>
        <taxon>Artomyces</taxon>
    </lineage>
</organism>